<feature type="domain" description="eRF1/Pelota-like N-terminal" evidence="7">
    <location>
        <begin position="13"/>
        <end position="149"/>
    </location>
</feature>
<dbReference type="FunFam" id="3.30.420.60:FF:000003">
    <property type="entry name" value="Peptide chain release factor subunit 1"/>
    <property type="match status" value="1"/>
</dbReference>
<reference evidence="8" key="1">
    <citation type="journal article" date="2005" name="J. Mol. Evol.">
        <title>Decoding the decoding region: analysis of eukaryotic release factor (eRF1) stop codon-binding residues.</title>
        <authorList>
            <person name="Liang H."/>
            <person name="Wong J.Y."/>
            <person name="Bao Q."/>
            <person name="Cavalcanti A.R."/>
            <person name="Landweber L.F."/>
        </authorList>
    </citation>
    <scope>NUCLEOTIDE SEQUENCE</scope>
</reference>
<dbReference type="Pfam" id="PF03465">
    <property type="entry name" value="eRF1_3"/>
    <property type="match status" value="1"/>
</dbReference>
<dbReference type="InterPro" id="IPR005140">
    <property type="entry name" value="eRF1_Pelota-like_N"/>
</dbReference>
<dbReference type="FunFam" id="3.30.960.10:FF:000003">
    <property type="entry name" value="Peptide chain release factor subunit 1"/>
    <property type="match status" value="1"/>
</dbReference>
<dbReference type="PANTHER" id="PTHR10113">
    <property type="entry name" value="PEPTIDE CHAIN RELEASE FACTOR SUBUNIT 1"/>
    <property type="match status" value="1"/>
</dbReference>
<dbReference type="Gene3D" id="3.30.420.60">
    <property type="entry name" value="eRF1 domain 2"/>
    <property type="match status" value="1"/>
</dbReference>
<dbReference type="Gene3D" id="3.30.1330.30">
    <property type="match status" value="1"/>
</dbReference>
<comment type="subunit">
    <text evidence="3">Heterodimer of two subunits, one of which binds GTP.</text>
</comment>
<name>Q5GJ69_9SPIT</name>
<sequence length="448" mass="50499">MESKENKEGAQLHTDNTHIEIWKIRRLIQKLDTTKGNGTSMITLIVPPKDDINIITKKVTQELSSAQNIKSRTTRQSVIAAITSTKEKLKLYKYTPPNGLCIYCGVILMDDGKTEKKVTWDFEPFKPINQSAYYCDNRFHTDPLQVLLDDDEKFGFIVVDGNGALFGLVQGNNREILQKITVELPKKHRKGGQSSVRFARLREEKRHNYLRKVAELCTFHFISNDQPNVAGLVLAGSANFKTELQGSDMFDKRLQPIVVKVVDVSYGGENGFNQAITLAADALANVKFVAEKKLISKFFEEIALDTGMIVFGVHDTMRALEQGALETLMLYEDIDMMRYQLKHPVKGDTRVLYLTSNQEKDSKFFQDAETGLPFEVVSGDPLAEWLCHNYQNYGAIVEFITDKSQEGFQFTKGFGGIGGFLRYKIELEDGGEQANGGGDDFDPEEDFI</sequence>
<dbReference type="InterPro" id="IPR005142">
    <property type="entry name" value="eRF1_3"/>
</dbReference>
<dbReference type="InterPro" id="IPR042226">
    <property type="entry name" value="eFR1_2_sf"/>
</dbReference>
<evidence type="ECO:0000259" key="7">
    <source>
        <dbReference type="SMART" id="SM01194"/>
    </source>
</evidence>
<evidence type="ECO:0000313" key="8">
    <source>
        <dbReference type="EMBL" id="AAT39331.1"/>
    </source>
</evidence>
<dbReference type="Pfam" id="PF03464">
    <property type="entry name" value="eRF1_2"/>
    <property type="match status" value="1"/>
</dbReference>
<evidence type="ECO:0000256" key="2">
    <source>
        <dbReference type="ARBA" id="ARBA00005326"/>
    </source>
</evidence>
<evidence type="ECO:0000256" key="4">
    <source>
        <dbReference type="ARBA" id="ARBA00013382"/>
    </source>
</evidence>
<dbReference type="Pfam" id="PF03463">
    <property type="entry name" value="eRF1_1"/>
    <property type="match status" value="1"/>
</dbReference>
<accession>Q5GJ69</accession>
<dbReference type="InterPro" id="IPR029064">
    <property type="entry name" value="Ribosomal_eL30-like_sf"/>
</dbReference>
<dbReference type="SUPFAM" id="SSF53137">
    <property type="entry name" value="Translational machinery components"/>
    <property type="match status" value="1"/>
</dbReference>
<dbReference type="GO" id="GO:0003747">
    <property type="term" value="F:translation release factor activity"/>
    <property type="evidence" value="ECO:0007669"/>
    <property type="project" value="InterPro"/>
</dbReference>
<dbReference type="InterPro" id="IPR024049">
    <property type="entry name" value="eRF1_1_sf"/>
</dbReference>
<dbReference type="GO" id="GO:0005737">
    <property type="term" value="C:cytoplasm"/>
    <property type="evidence" value="ECO:0007669"/>
    <property type="project" value="UniProtKB-SubCell"/>
</dbReference>
<dbReference type="EMBL" id="AY517525">
    <property type="protein sequence ID" value="AAT39331.1"/>
    <property type="molecule type" value="Genomic_DNA"/>
</dbReference>
<dbReference type="NCBIfam" id="TIGR03676">
    <property type="entry name" value="aRF1_eRF1"/>
    <property type="match status" value="1"/>
</dbReference>
<evidence type="ECO:0000256" key="3">
    <source>
        <dbReference type="ARBA" id="ARBA00011520"/>
    </source>
</evidence>
<comment type="similarity">
    <text evidence="2">Belongs to the eukaryotic release factor 1 family.</text>
</comment>
<gene>
    <name evidence="8" type="primary">eRF1</name>
</gene>
<dbReference type="Gene3D" id="3.30.960.10">
    <property type="entry name" value="eRF1 domain 1"/>
    <property type="match status" value="1"/>
</dbReference>
<evidence type="ECO:0000256" key="1">
    <source>
        <dbReference type="ARBA" id="ARBA00004496"/>
    </source>
</evidence>
<dbReference type="FunFam" id="3.30.1330.30:FF:000006">
    <property type="entry name" value="Peptide chain release factor subunit 1"/>
    <property type="match status" value="1"/>
</dbReference>
<keyword evidence="5" id="KW-0963">Cytoplasm</keyword>
<protein>
    <recommendedName>
        <fullName evidence="4">Eukaryotic peptide chain release factor subunit 1</fullName>
    </recommendedName>
</protein>
<dbReference type="InterPro" id="IPR004403">
    <property type="entry name" value="Peptide_chain-rel_eRF1/aRF1"/>
</dbReference>
<evidence type="ECO:0000256" key="5">
    <source>
        <dbReference type="ARBA" id="ARBA00022490"/>
    </source>
</evidence>
<comment type="subcellular location">
    <subcellularLocation>
        <location evidence="1">Cytoplasm</location>
    </subcellularLocation>
</comment>
<proteinExistence type="inferred from homology"/>
<dbReference type="SMART" id="SM01194">
    <property type="entry name" value="eRF1_1"/>
    <property type="match status" value="1"/>
</dbReference>
<organism evidence="8">
    <name type="scientific">Eschaneustyla sp. HL-2004</name>
    <dbReference type="NCBI Taxonomy" id="270669"/>
    <lineage>
        <taxon>Eukaryota</taxon>
        <taxon>Sar</taxon>
        <taxon>Alveolata</taxon>
        <taxon>Ciliophora</taxon>
        <taxon>Intramacronucleata</taxon>
        <taxon>Spirotrichea</taxon>
        <taxon>Stichotrichia</taxon>
        <taxon>Urostylida</taxon>
        <taxon>Urostylidae</taxon>
        <taxon>Eschaneustyla</taxon>
    </lineage>
</organism>
<dbReference type="AlphaFoldDB" id="Q5GJ69"/>
<dbReference type="InterPro" id="IPR005141">
    <property type="entry name" value="eRF1_2"/>
</dbReference>
<keyword evidence="6" id="KW-0648">Protein biosynthesis</keyword>
<evidence type="ECO:0000256" key="6">
    <source>
        <dbReference type="ARBA" id="ARBA00022917"/>
    </source>
</evidence>
<dbReference type="SUPFAM" id="SSF55481">
    <property type="entry name" value="N-terminal domain of eukaryotic peptide chain release factor subunit 1, ERF1"/>
    <property type="match status" value="1"/>
</dbReference>
<dbReference type="SUPFAM" id="SSF55315">
    <property type="entry name" value="L30e-like"/>
    <property type="match status" value="1"/>
</dbReference>